<accession>A0A2W1L3V6</accession>
<dbReference type="GO" id="GO:0019239">
    <property type="term" value="F:deaminase activity"/>
    <property type="evidence" value="ECO:0007669"/>
    <property type="project" value="TreeGrafter"/>
</dbReference>
<dbReference type="RefSeq" id="WP_111147919.1">
    <property type="nucleotide sequence ID" value="NZ_QKRB01000051.1"/>
</dbReference>
<evidence type="ECO:0008006" key="4">
    <source>
        <dbReference type="Google" id="ProtNLM"/>
    </source>
</evidence>
<dbReference type="SUPFAM" id="SSF55298">
    <property type="entry name" value="YjgF-like"/>
    <property type="match status" value="1"/>
</dbReference>
<organism evidence="2 3">
    <name type="scientific">Paenibacillus sambharensis</name>
    <dbReference type="NCBI Taxonomy" id="1803190"/>
    <lineage>
        <taxon>Bacteria</taxon>
        <taxon>Bacillati</taxon>
        <taxon>Bacillota</taxon>
        <taxon>Bacilli</taxon>
        <taxon>Bacillales</taxon>
        <taxon>Paenibacillaceae</taxon>
        <taxon>Paenibacillus</taxon>
    </lineage>
</organism>
<feature type="signal peptide" evidence="1">
    <location>
        <begin position="1"/>
        <end position="20"/>
    </location>
</feature>
<evidence type="ECO:0000313" key="2">
    <source>
        <dbReference type="EMBL" id="PZD94698.1"/>
    </source>
</evidence>
<dbReference type="GO" id="GO:0005829">
    <property type="term" value="C:cytosol"/>
    <property type="evidence" value="ECO:0007669"/>
    <property type="project" value="TreeGrafter"/>
</dbReference>
<dbReference type="Pfam" id="PF01042">
    <property type="entry name" value="Ribonuc_L-PSP"/>
    <property type="match status" value="1"/>
</dbReference>
<dbReference type="EMBL" id="QKRB01000051">
    <property type="protein sequence ID" value="PZD94698.1"/>
    <property type="molecule type" value="Genomic_DNA"/>
</dbReference>
<dbReference type="InterPro" id="IPR006175">
    <property type="entry name" value="YjgF/YER057c/UK114"/>
</dbReference>
<sequence>MRMVKKGLLLALLAASVSLAGLTAYGASPLTPNKYPEEPIDEPEFYGSPTSSIASGVSVPEGMAYLWTSGTVPPQLKADGKTIHERYGDTKTQAMGILKRIEADLKEKGLTLSDVVYLRVYLVADPEKEDKVDYQGWFDAYAEFFNTDSNPVKTARSTVAVAGLVHSDWLIEIEAVAVYPKPAK</sequence>
<dbReference type="Proteomes" id="UP000249522">
    <property type="component" value="Unassembled WGS sequence"/>
</dbReference>
<dbReference type="PANTHER" id="PTHR11803:SF59">
    <property type="entry name" value="ENDORIBONUCLEASE"/>
    <property type="match status" value="1"/>
</dbReference>
<dbReference type="PANTHER" id="PTHR11803">
    <property type="entry name" value="2-IMINOBUTANOATE/2-IMINOPROPANOATE DEAMINASE RIDA"/>
    <property type="match status" value="1"/>
</dbReference>
<reference evidence="2 3" key="1">
    <citation type="submission" date="2018-06" db="EMBL/GenBank/DDBJ databases">
        <title>Paenibacillus imtechensis sp. nov.</title>
        <authorList>
            <person name="Pinnaka A.K."/>
            <person name="Singh H."/>
            <person name="Kaur M."/>
        </authorList>
    </citation>
    <scope>NUCLEOTIDE SEQUENCE [LARGE SCALE GENOMIC DNA]</scope>
    <source>
        <strain evidence="2 3">SMB1</strain>
    </source>
</reference>
<dbReference type="AlphaFoldDB" id="A0A2W1L3V6"/>
<dbReference type="InterPro" id="IPR035959">
    <property type="entry name" value="RutC-like_sf"/>
</dbReference>
<name>A0A2W1L3V6_9BACL</name>
<keyword evidence="1" id="KW-0732">Signal</keyword>
<dbReference type="CDD" id="cd06151">
    <property type="entry name" value="YjgF_YER057c_UK114_like_3"/>
    <property type="match status" value="1"/>
</dbReference>
<dbReference type="Gene3D" id="3.30.1330.40">
    <property type="entry name" value="RutC-like"/>
    <property type="match status" value="1"/>
</dbReference>
<comment type="caution">
    <text evidence="2">The sequence shown here is derived from an EMBL/GenBank/DDBJ whole genome shotgun (WGS) entry which is preliminary data.</text>
</comment>
<gene>
    <name evidence="2" type="ORF">DNH61_17255</name>
</gene>
<feature type="chain" id="PRO_5038966818" description="RidA family protein" evidence="1">
    <location>
        <begin position="21"/>
        <end position="184"/>
    </location>
</feature>
<proteinExistence type="predicted"/>
<evidence type="ECO:0000313" key="3">
    <source>
        <dbReference type="Proteomes" id="UP000249522"/>
    </source>
</evidence>
<keyword evidence="3" id="KW-1185">Reference proteome</keyword>
<evidence type="ECO:0000256" key="1">
    <source>
        <dbReference type="SAM" id="SignalP"/>
    </source>
</evidence>
<protein>
    <recommendedName>
        <fullName evidence="4">RidA family protein</fullName>
    </recommendedName>
</protein>
<dbReference type="OrthoDB" id="9803101at2"/>